<keyword evidence="1" id="KW-0560">Oxidoreductase</keyword>
<dbReference type="InterPro" id="IPR036812">
    <property type="entry name" value="NAD(P)_OxRdtase_dom_sf"/>
</dbReference>
<evidence type="ECO:0000259" key="2">
    <source>
        <dbReference type="Pfam" id="PF00248"/>
    </source>
</evidence>
<evidence type="ECO:0000313" key="4">
    <source>
        <dbReference type="Proteomes" id="UP001165378"/>
    </source>
</evidence>
<reference evidence="3" key="1">
    <citation type="submission" date="2022-01" db="EMBL/GenBank/DDBJ databases">
        <title>Genome-Based Taxonomic Classification of the Phylum Actinobacteria.</title>
        <authorList>
            <person name="Gao Y."/>
        </authorList>
    </citation>
    <scope>NUCLEOTIDE SEQUENCE</scope>
    <source>
        <strain evidence="3">KLBMP 8922</strain>
    </source>
</reference>
<organism evidence="3 4">
    <name type="scientific">Yinghuangia soli</name>
    <dbReference type="NCBI Taxonomy" id="2908204"/>
    <lineage>
        <taxon>Bacteria</taxon>
        <taxon>Bacillati</taxon>
        <taxon>Actinomycetota</taxon>
        <taxon>Actinomycetes</taxon>
        <taxon>Kitasatosporales</taxon>
        <taxon>Streptomycetaceae</taxon>
        <taxon>Yinghuangia</taxon>
    </lineage>
</organism>
<proteinExistence type="predicted"/>
<gene>
    <name evidence="3" type="ORF">LZ495_30985</name>
</gene>
<protein>
    <submittedName>
        <fullName evidence="3">Aldo/keto reductase</fullName>
    </submittedName>
</protein>
<dbReference type="InterPro" id="IPR023210">
    <property type="entry name" value="NADP_OxRdtase_dom"/>
</dbReference>
<comment type="caution">
    <text evidence="3">The sequence shown here is derived from an EMBL/GenBank/DDBJ whole genome shotgun (WGS) entry which is preliminary data.</text>
</comment>
<dbReference type="InterPro" id="IPR020471">
    <property type="entry name" value="AKR"/>
</dbReference>
<dbReference type="Gene3D" id="3.20.20.100">
    <property type="entry name" value="NADP-dependent oxidoreductase domain"/>
    <property type="match status" value="1"/>
</dbReference>
<dbReference type="GO" id="GO:0016491">
    <property type="term" value="F:oxidoreductase activity"/>
    <property type="evidence" value="ECO:0007669"/>
    <property type="project" value="UniProtKB-KW"/>
</dbReference>
<dbReference type="GO" id="GO:0005737">
    <property type="term" value="C:cytoplasm"/>
    <property type="evidence" value="ECO:0007669"/>
    <property type="project" value="TreeGrafter"/>
</dbReference>
<dbReference type="CDD" id="cd19088">
    <property type="entry name" value="AKR_AKR13B1"/>
    <property type="match status" value="1"/>
</dbReference>
<dbReference type="PRINTS" id="PR00069">
    <property type="entry name" value="ALDKETRDTASE"/>
</dbReference>
<feature type="domain" description="NADP-dependent oxidoreductase" evidence="2">
    <location>
        <begin position="5"/>
        <end position="266"/>
    </location>
</feature>
<dbReference type="PANTHER" id="PTHR43625:SF40">
    <property type="entry name" value="ALDO-KETO REDUCTASE YAKC [NADP(+)]"/>
    <property type="match status" value="1"/>
</dbReference>
<dbReference type="AlphaFoldDB" id="A0AA41Q4X8"/>
<accession>A0AA41Q4X8</accession>
<dbReference type="Proteomes" id="UP001165378">
    <property type="component" value="Unassembled WGS sequence"/>
</dbReference>
<dbReference type="Pfam" id="PF00248">
    <property type="entry name" value="Aldo_ket_red"/>
    <property type="match status" value="1"/>
</dbReference>
<dbReference type="SUPFAM" id="SSF51430">
    <property type="entry name" value="NAD(P)-linked oxidoreductase"/>
    <property type="match status" value="1"/>
</dbReference>
<dbReference type="RefSeq" id="WP_235056325.1">
    <property type="nucleotide sequence ID" value="NZ_JAKFHA010000025.1"/>
</dbReference>
<evidence type="ECO:0000313" key="3">
    <source>
        <dbReference type="EMBL" id="MCF2531618.1"/>
    </source>
</evidence>
<name>A0AA41Q4X8_9ACTN</name>
<evidence type="ECO:0000256" key="1">
    <source>
        <dbReference type="ARBA" id="ARBA00023002"/>
    </source>
</evidence>
<dbReference type="EMBL" id="JAKFHA010000025">
    <property type="protein sequence ID" value="MCF2531618.1"/>
    <property type="molecule type" value="Genomic_DNA"/>
</dbReference>
<dbReference type="InterPro" id="IPR050791">
    <property type="entry name" value="Aldo-Keto_reductase"/>
</dbReference>
<keyword evidence="4" id="KW-1185">Reference proteome</keyword>
<dbReference type="PANTHER" id="PTHR43625">
    <property type="entry name" value="AFLATOXIN B1 ALDEHYDE REDUCTASE"/>
    <property type="match status" value="1"/>
</dbReference>
<sequence length="271" mass="29226">MPVARMGFGTMRLTGPGIWGDPRDRDEALAVLRRAVELGVTFLDTADSYGPFVAEDLIAEALYPYADDLVIATKGGLTRQGPDRWEPVGAPAYLRQCVEMSLRRLRVERIDLYQLHRIDPAFPMEDQLGVLAELRDEGKIRHIGLSGVGVDELEAARAVTGIASVQNIYSLVRQAHRDVLEHCVKTGIAFIPFFPLGAGQLAGGVGPLDEAAAEFGITSSQLALAWLLNAAPVMLPIPGTSRLAHLEENVAAAAIPLSPDQVADLAARWSD</sequence>